<dbReference type="SUPFAM" id="SSF52343">
    <property type="entry name" value="Ferredoxin reductase-like, C-terminal NADP-linked domain"/>
    <property type="match status" value="1"/>
</dbReference>
<evidence type="ECO:0000313" key="17">
    <source>
        <dbReference type="Proteomes" id="UP000295151"/>
    </source>
</evidence>
<feature type="transmembrane region" description="Helical" evidence="14">
    <location>
        <begin position="222"/>
        <end position="240"/>
    </location>
</feature>
<feature type="domain" description="FAD-binding FR-type" evidence="15">
    <location>
        <begin position="277"/>
        <end position="377"/>
    </location>
</feature>
<dbReference type="RefSeq" id="WP_133980653.1">
    <property type="nucleotide sequence ID" value="NZ_SOCE01000001.1"/>
</dbReference>
<evidence type="ECO:0000256" key="4">
    <source>
        <dbReference type="ARBA" id="ARBA00022692"/>
    </source>
</evidence>
<feature type="transmembrane region" description="Helical" evidence="14">
    <location>
        <begin position="252"/>
        <end position="271"/>
    </location>
</feature>
<dbReference type="OrthoDB" id="9801223at2"/>
<keyword evidence="7" id="KW-0274">FAD</keyword>
<dbReference type="InterPro" id="IPR017938">
    <property type="entry name" value="Riboflavin_synthase-like_b-brl"/>
</dbReference>
<dbReference type="Pfam" id="PF01794">
    <property type="entry name" value="Ferric_reduct"/>
    <property type="match status" value="1"/>
</dbReference>
<comment type="subcellular location">
    <subcellularLocation>
        <location evidence="2">Membrane</location>
        <topology evidence="2">Multi-pass membrane protein</topology>
    </subcellularLocation>
</comment>
<keyword evidence="17" id="KW-1185">Reference proteome</keyword>
<keyword evidence="4 14" id="KW-0812">Transmembrane</keyword>
<evidence type="ECO:0000259" key="15">
    <source>
        <dbReference type="PROSITE" id="PS51384"/>
    </source>
</evidence>
<dbReference type="GO" id="GO:0046872">
    <property type="term" value="F:metal ion binding"/>
    <property type="evidence" value="ECO:0007669"/>
    <property type="project" value="UniProtKB-KW"/>
</dbReference>
<dbReference type="InterPro" id="IPR039261">
    <property type="entry name" value="FNR_nucleotide-bd"/>
</dbReference>
<evidence type="ECO:0000256" key="8">
    <source>
        <dbReference type="ARBA" id="ARBA00022989"/>
    </source>
</evidence>
<keyword evidence="12 14" id="KW-0472">Membrane</keyword>
<evidence type="ECO:0000256" key="10">
    <source>
        <dbReference type="ARBA" id="ARBA00023004"/>
    </source>
</evidence>
<keyword evidence="11" id="KW-0411">Iron-sulfur</keyword>
<evidence type="ECO:0000256" key="1">
    <source>
        <dbReference type="ARBA" id="ARBA00001974"/>
    </source>
</evidence>
<name>A0A4R7TEZ9_9ACTN</name>
<organism evidence="16 17">
    <name type="scientific">Kribbella voronezhensis</name>
    <dbReference type="NCBI Taxonomy" id="2512212"/>
    <lineage>
        <taxon>Bacteria</taxon>
        <taxon>Bacillati</taxon>
        <taxon>Actinomycetota</taxon>
        <taxon>Actinomycetes</taxon>
        <taxon>Propionibacteriales</taxon>
        <taxon>Kribbellaceae</taxon>
        <taxon>Kribbella</taxon>
    </lineage>
</organism>
<evidence type="ECO:0000256" key="3">
    <source>
        <dbReference type="ARBA" id="ARBA00022630"/>
    </source>
</evidence>
<feature type="transmembrane region" description="Helical" evidence="14">
    <location>
        <begin position="147"/>
        <end position="168"/>
    </location>
</feature>
<feature type="transmembrane region" description="Helical" evidence="14">
    <location>
        <begin position="71"/>
        <end position="90"/>
    </location>
</feature>
<gene>
    <name evidence="16" type="ORF">EV138_4387</name>
</gene>
<evidence type="ECO:0000256" key="13">
    <source>
        <dbReference type="SAM" id="MobiDB-lite"/>
    </source>
</evidence>
<evidence type="ECO:0000256" key="14">
    <source>
        <dbReference type="SAM" id="Phobius"/>
    </source>
</evidence>
<proteinExistence type="predicted"/>
<dbReference type="SUPFAM" id="SSF63380">
    <property type="entry name" value="Riboflavin synthase domain-like"/>
    <property type="match status" value="1"/>
</dbReference>
<comment type="caution">
    <text evidence="16">The sequence shown here is derived from an EMBL/GenBank/DDBJ whole genome shotgun (WGS) entry which is preliminary data.</text>
</comment>
<dbReference type="Proteomes" id="UP000295151">
    <property type="component" value="Unassembled WGS sequence"/>
</dbReference>
<dbReference type="GO" id="GO:0051537">
    <property type="term" value="F:2 iron, 2 sulfur cluster binding"/>
    <property type="evidence" value="ECO:0007669"/>
    <property type="project" value="UniProtKB-KW"/>
</dbReference>
<comment type="cofactor">
    <cofactor evidence="1">
        <name>FAD</name>
        <dbReference type="ChEBI" id="CHEBI:57692"/>
    </cofactor>
</comment>
<sequence length="509" mass="54999">MDTTTGVRRPAAADRGTTTPPTHPSAGATPRHPSAELQQHSGAATQYGVGGREAWRHVLGRRARFDAGVRVVAGAALWVSLLVVAYWWVAGRGIQALGGWETGLTSLGRLGGLLASDLLLVQVLLIARVPLLERAFGQDRVLRVHRVVGFTSFNLMVAHLVLITWGYAAGSATKIPSTFWDLITDYPGVLLALAGTACLVLSVVTSVRAARRRLRYESWHLLHLYAYLGVGLALPHQLWTGQEFISSPAATAYWWTLWAVAAAAVLVWRVGAPLVNSARHRLRVAAVADEGDGVVSVYLTGRHLDRLGAEAGQFLTWRFMDRTGWTRGNPYSLSAAPSSQSLRISVKALGDNSASLRSLRPGTPVLMEGPYGRLSARARTGRKVALIGAGVGITPLRALAEGLDYGPGEAVLIQRYTRTPLFERELRMLAAERGLLVGLLPGHRRAPDSWLGHGADHLDDVAALRTWIPDIADRDVYLCGPDPWTASVQRAAAAAGVPADRIHLENFTW</sequence>
<evidence type="ECO:0000256" key="7">
    <source>
        <dbReference type="ARBA" id="ARBA00022827"/>
    </source>
</evidence>
<dbReference type="EMBL" id="SOCE01000001">
    <property type="protein sequence ID" value="TDU90791.1"/>
    <property type="molecule type" value="Genomic_DNA"/>
</dbReference>
<dbReference type="Gene3D" id="2.40.30.10">
    <property type="entry name" value="Translation factors"/>
    <property type="match status" value="1"/>
</dbReference>
<dbReference type="InterPro" id="IPR017927">
    <property type="entry name" value="FAD-bd_FR_type"/>
</dbReference>
<dbReference type="GO" id="GO:0016020">
    <property type="term" value="C:membrane"/>
    <property type="evidence" value="ECO:0007669"/>
    <property type="project" value="UniProtKB-SubCell"/>
</dbReference>
<feature type="transmembrane region" description="Helical" evidence="14">
    <location>
        <begin position="110"/>
        <end position="127"/>
    </location>
</feature>
<keyword evidence="10" id="KW-0408">Iron</keyword>
<dbReference type="PANTHER" id="PTHR47354">
    <property type="entry name" value="NADH OXIDOREDUCTASE HCR"/>
    <property type="match status" value="1"/>
</dbReference>
<accession>A0A4R7TEZ9</accession>
<feature type="region of interest" description="Disordered" evidence="13">
    <location>
        <begin position="1"/>
        <end position="39"/>
    </location>
</feature>
<evidence type="ECO:0000256" key="2">
    <source>
        <dbReference type="ARBA" id="ARBA00004141"/>
    </source>
</evidence>
<keyword evidence="5" id="KW-0001">2Fe-2S</keyword>
<reference evidence="16 17" key="1">
    <citation type="submission" date="2019-03" db="EMBL/GenBank/DDBJ databases">
        <title>Genomic Encyclopedia of Type Strains, Phase III (KMG-III): the genomes of soil and plant-associated and newly described type strains.</title>
        <authorList>
            <person name="Whitman W."/>
        </authorList>
    </citation>
    <scope>NUCLEOTIDE SEQUENCE [LARGE SCALE GENOMIC DNA]</scope>
    <source>
        <strain evidence="16 17">VKM Ac-2575</strain>
    </source>
</reference>
<dbReference type="PRINTS" id="PR00410">
    <property type="entry name" value="PHEHYDRXLASE"/>
</dbReference>
<dbReference type="PROSITE" id="PS51384">
    <property type="entry name" value="FAD_FR"/>
    <property type="match status" value="1"/>
</dbReference>
<keyword evidence="9" id="KW-0560">Oxidoreductase</keyword>
<dbReference type="GO" id="GO:0050660">
    <property type="term" value="F:flavin adenine dinucleotide binding"/>
    <property type="evidence" value="ECO:0007669"/>
    <property type="project" value="TreeGrafter"/>
</dbReference>
<dbReference type="Gene3D" id="3.40.50.80">
    <property type="entry name" value="Nucleotide-binding domain of ferredoxin-NADP reductase (FNR) module"/>
    <property type="match status" value="1"/>
</dbReference>
<evidence type="ECO:0000256" key="9">
    <source>
        <dbReference type="ARBA" id="ARBA00023002"/>
    </source>
</evidence>
<keyword evidence="8 14" id="KW-1133">Transmembrane helix</keyword>
<evidence type="ECO:0000256" key="6">
    <source>
        <dbReference type="ARBA" id="ARBA00022723"/>
    </source>
</evidence>
<evidence type="ECO:0000256" key="5">
    <source>
        <dbReference type="ARBA" id="ARBA00022714"/>
    </source>
</evidence>
<evidence type="ECO:0000256" key="12">
    <source>
        <dbReference type="ARBA" id="ARBA00023136"/>
    </source>
</evidence>
<dbReference type="AlphaFoldDB" id="A0A4R7TEZ9"/>
<evidence type="ECO:0000256" key="11">
    <source>
        <dbReference type="ARBA" id="ARBA00023014"/>
    </source>
</evidence>
<dbReference type="PANTHER" id="PTHR47354:SF8">
    <property type="entry name" value="1,2-PHENYLACETYL-COA EPOXIDASE, SUBUNIT E"/>
    <property type="match status" value="1"/>
</dbReference>
<protein>
    <submittedName>
        <fullName evidence="16">Ferredoxin-NADP reductase</fullName>
    </submittedName>
</protein>
<evidence type="ECO:0000313" key="16">
    <source>
        <dbReference type="EMBL" id="TDU90791.1"/>
    </source>
</evidence>
<keyword evidence="6" id="KW-0479">Metal-binding</keyword>
<feature type="transmembrane region" description="Helical" evidence="14">
    <location>
        <begin position="188"/>
        <end position="210"/>
    </location>
</feature>
<keyword evidence="3" id="KW-0285">Flavoprotein</keyword>
<dbReference type="InterPro" id="IPR050415">
    <property type="entry name" value="MRET"/>
</dbReference>
<dbReference type="InterPro" id="IPR013130">
    <property type="entry name" value="Fe3_Rdtase_TM_dom"/>
</dbReference>
<dbReference type="GO" id="GO:0016491">
    <property type="term" value="F:oxidoreductase activity"/>
    <property type="evidence" value="ECO:0007669"/>
    <property type="project" value="UniProtKB-KW"/>
</dbReference>